<dbReference type="InterPro" id="IPR035126">
    <property type="entry name" value="SCVP"/>
</dbReference>
<sequence>MLNFKLERILLWTYDGSSNVPQFITVPQRKSSEHRSIINCADQDQLLTAEGSGLSDEFVPEFVNITVELVTNRSFDPEKNKSNLKIVKDTIDDYSKSEGIRYPSDNIKQSIVDHGGKFAVLFEIQDDAKCDEVLRFVRGAKRHSKELAYAVLKCEGEKTQVI</sequence>
<dbReference type="AlphaFoldDB" id="A0A8R1HK94"/>
<proteinExistence type="predicted"/>
<reference evidence="2" key="1">
    <citation type="submission" date="2010-08" db="EMBL/GenBank/DDBJ databases">
        <authorList>
            <consortium name="Caenorhabditis japonica Sequencing Consortium"/>
            <person name="Wilson R.K."/>
        </authorList>
    </citation>
    <scope>NUCLEOTIDE SEQUENCE [LARGE SCALE GENOMIC DNA]</scope>
    <source>
        <strain evidence="2">DF5081</strain>
    </source>
</reference>
<protein>
    <submittedName>
        <fullName evidence="1">Uncharacterized protein</fullName>
    </submittedName>
</protein>
<name>A0A8R1HK94_CAEJA</name>
<dbReference type="PANTHER" id="PTHR36955:SF1">
    <property type="entry name" value="SECRETED NEMATODE CLADE V PROTEIN GENE FAMILY"/>
    <property type="match status" value="1"/>
</dbReference>
<reference evidence="1" key="2">
    <citation type="submission" date="2022-06" db="UniProtKB">
        <authorList>
            <consortium name="EnsemblMetazoa"/>
        </authorList>
    </citation>
    <scope>IDENTIFICATION</scope>
    <source>
        <strain evidence="1">DF5081</strain>
    </source>
</reference>
<dbReference type="Proteomes" id="UP000005237">
    <property type="component" value="Unassembled WGS sequence"/>
</dbReference>
<keyword evidence="2" id="KW-1185">Reference proteome</keyword>
<accession>A0A8R1HK94</accession>
<dbReference type="EnsemblMetazoa" id="CJA04334.1">
    <property type="protein sequence ID" value="CJA04334.1"/>
    <property type="gene ID" value="WBGene00123539"/>
</dbReference>
<organism evidence="1 2">
    <name type="scientific">Caenorhabditis japonica</name>
    <dbReference type="NCBI Taxonomy" id="281687"/>
    <lineage>
        <taxon>Eukaryota</taxon>
        <taxon>Metazoa</taxon>
        <taxon>Ecdysozoa</taxon>
        <taxon>Nematoda</taxon>
        <taxon>Chromadorea</taxon>
        <taxon>Rhabditida</taxon>
        <taxon>Rhabditina</taxon>
        <taxon>Rhabditomorpha</taxon>
        <taxon>Rhabditoidea</taxon>
        <taxon>Rhabditidae</taxon>
        <taxon>Peloderinae</taxon>
        <taxon>Caenorhabditis</taxon>
    </lineage>
</organism>
<evidence type="ECO:0000313" key="1">
    <source>
        <dbReference type="EnsemblMetazoa" id="CJA04334.1"/>
    </source>
</evidence>
<evidence type="ECO:0000313" key="2">
    <source>
        <dbReference type="Proteomes" id="UP000005237"/>
    </source>
</evidence>
<dbReference type="Pfam" id="PF17619">
    <property type="entry name" value="SCVP"/>
    <property type="match status" value="1"/>
</dbReference>
<dbReference type="PANTHER" id="PTHR36955">
    <property type="entry name" value="SECRETED NEMATODE CLADE V PROTEIN GENE FAMILY"/>
    <property type="match status" value="1"/>
</dbReference>